<evidence type="ECO:0000313" key="2">
    <source>
        <dbReference type="Proteomes" id="UP000234778"/>
    </source>
</evidence>
<dbReference type="Proteomes" id="UP000234778">
    <property type="component" value="Unassembled WGS sequence"/>
</dbReference>
<dbReference type="GeneID" id="81708978"/>
<accession>A0A2I1KRK1</accession>
<sequence length="327" mass="35320">MLRVRGQSPVLWRGPGQCQIGVDPAQALVLDDLTDCEQHLLFRLQDGASAEDIYRASRATHTPLARAHALVRLLRSEGVLLPDKDRPHDCDESYWEHLVRSPTERVRQLRECTVALLGAGPLTAELAGLLAESGVGAILTEDAGLAASLESSFPLLRSFTDKPSGPDLAVLIDPYVIDPIRERALTQAGVPHLSLTVSELTVSIGPLFDDSSPVCRTCLELWECEADPCWPALATQARLLPAPPLERLLIHHAAAVATRAVLECLVDNPGAWRGLSVDISALKPLGVVRQWQPHPQCLCSLTRQAVQQEPDSLSTAAPAAVQGAQDE</sequence>
<dbReference type="EMBL" id="PKHA01000009">
    <property type="protein sequence ID" value="PKY98260.1"/>
    <property type="molecule type" value="Genomic_DNA"/>
</dbReference>
<evidence type="ECO:0000313" key="1">
    <source>
        <dbReference type="EMBL" id="PKY98260.1"/>
    </source>
</evidence>
<dbReference type="AlphaFoldDB" id="A0A2I1KRK1"/>
<organism evidence="1 2">
    <name type="scientific">Actinomyces urogenitalis</name>
    <dbReference type="NCBI Taxonomy" id="103621"/>
    <lineage>
        <taxon>Bacteria</taxon>
        <taxon>Bacillati</taxon>
        <taxon>Actinomycetota</taxon>
        <taxon>Actinomycetes</taxon>
        <taxon>Actinomycetales</taxon>
        <taxon>Actinomycetaceae</taxon>
        <taxon>Actinomyces</taxon>
    </lineage>
</organism>
<gene>
    <name evidence="1" type="ORF">CYJ26_08530</name>
</gene>
<protein>
    <submittedName>
        <fullName evidence="1">Thiamine biosynthesis protein ThiF</fullName>
    </submittedName>
</protein>
<dbReference type="Gene3D" id="3.40.50.720">
    <property type="entry name" value="NAD(P)-binding Rossmann-like Domain"/>
    <property type="match status" value="1"/>
</dbReference>
<comment type="caution">
    <text evidence="1">The sequence shown here is derived from an EMBL/GenBank/DDBJ whole genome shotgun (WGS) entry which is preliminary data.</text>
</comment>
<proteinExistence type="predicted"/>
<dbReference type="RefSeq" id="WP_050765676.1">
    <property type="nucleotide sequence ID" value="NZ_CP136961.1"/>
</dbReference>
<reference evidence="1 2" key="1">
    <citation type="submission" date="2017-12" db="EMBL/GenBank/DDBJ databases">
        <title>Phylogenetic diversity of female urinary microbiome.</title>
        <authorList>
            <person name="Thomas-White K."/>
            <person name="Wolfe A.J."/>
        </authorList>
    </citation>
    <scope>NUCLEOTIDE SEQUENCE [LARGE SCALE GENOMIC DNA]</scope>
    <source>
        <strain evidence="1 2">UMB0319</strain>
    </source>
</reference>
<name>A0A2I1KRK1_9ACTO</name>